<reference evidence="3 4" key="2">
    <citation type="submission" date="2019-01" db="EMBL/GenBank/DDBJ databases">
        <title>Tautonia sociabilis, a novel thermotolerant planctomycete of Isosphaeraceae family, isolated from a 4000 m deep subterranean habitat.</title>
        <authorList>
            <person name="Kovaleva O.L."/>
            <person name="Elcheninov A.G."/>
            <person name="Van Heerden E."/>
            <person name="Toshchakov S.V."/>
            <person name="Novikov A."/>
            <person name="Bonch-Osmolovskaya E.A."/>
            <person name="Kublanov I.V."/>
        </authorList>
    </citation>
    <scope>NUCLEOTIDE SEQUENCE [LARGE SCALE GENOMIC DNA]</scope>
    <source>
        <strain evidence="3 4">GM2012</strain>
    </source>
</reference>
<organism evidence="3 4">
    <name type="scientific">Tautonia sociabilis</name>
    <dbReference type="NCBI Taxonomy" id="2080755"/>
    <lineage>
        <taxon>Bacteria</taxon>
        <taxon>Pseudomonadati</taxon>
        <taxon>Planctomycetota</taxon>
        <taxon>Planctomycetia</taxon>
        <taxon>Isosphaerales</taxon>
        <taxon>Isosphaeraceae</taxon>
        <taxon>Tautonia</taxon>
    </lineage>
</organism>
<gene>
    <name evidence="3" type="ORF">TsocGM_19560</name>
</gene>
<dbReference type="SUPFAM" id="SSF49879">
    <property type="entry name" value="SMAD/FHA domain"/>
    <property type="match status" value="2"/>
</dbReference>
<reference evidence="3 4" key="1">
    <citation type="submission" date="2018-12" db="EMBL/GenBank/DDBJ databases">
        <authorList>
            <person name="Toschakov S.V."/>
        </authorList>
    </citation>
    <scope>NUCLEOTIDE SEQUENCE [LARGE SCALE GENOMIC DNA]</scope>
    <source>
        <strain evidence="3 4">GM2012</strain>
    </source>
</reference>
<dbReference type="InterPro" id="IPR000253">
    <property type="entry name" value="FHA_dom"/>
</dbReference>
<protein>
    <submittedName>
        <fullName evidence="3">FHA domain-containing protein</fullName>
    </submittedName>
</protein>
<feature type="compositionally biased region" description="Pro residues" evidence="1">
    <location>
        <begin position="373"/>
        <end position="390"/>
    </location>
</feature>
<proteinExistence type="predicted"/>
<dbReference type="AlphaFoldDB" id="A0A432MFJ6"/>
<keyword evidence="4" id="KW-1185">Reference proteome</keyword>
<name>A0A432MFJ6_9BACT</name>
<dbReference type="CDD" id="cd00060">
    <property type="entry name" value="FHA"/>
    <property type="match status" value="1"/>
</dbReference>
<feature type="region of interest" description="Disordered" evidence="1">
    <location>
        <begin position="1"/>
        <end position="40"/>
    </location>
</feature>
<accession>A0A432MFJ6</accession>
<dbReference type="Gene3D" id="2.60.200.20">
    <property type="match status" value="2"/>
</dbReference>
<dbReference type="PROSITE" id="PS50006">
    <property type="entry name" value="FHA_DOMAIN"/>
    <property type="match status" value="2"/>
</dbReference>
<comment type="caution">
    <text evidence="3">The sequence shown here is derived from an EMBL/GenBank/DDBJ whole genome shotgun (WGS) entry which is preliminary data.</text>
</comment>
<dbReference type="Proteomes" id="UP000280296">
    <property type="component" value="Unassembled WGS sequence"/>
</dbReference>
<evidence type="ECO:0000259" key="2">
    <source>
        <dbReference type="PROSITE" id="PS50006"/>
    </source>
</evidence>
<feature type="domain" description="FHA" evidence="2">
    <location>
        <begin position="191"/>
        <end position="251"/>
    </location>
</feature>
<feature type="domain" description="FHA" evidence="2">
    <location>
        <begin position="73"/>
        <end position="122"/>
    </location>
</feature>
<feature type="region of interest" description="Disordered" evidence="1">
    <location>
        <begin position="362"/>
        <end position="403"/>
    </location>
</feature>
<dbReference type="Pfam" id="PF00498">
    <property type="entry name" value="FHA"/>
    <property type="match status" value="1"/>
</dbReference>
<evidence type="ECO:0000313" key="4">
    <source>
        <dbReference type="Proteomes" id="UP000280296"/>
    </source>
</evidence>
<dbReference type="EMBL" id="RYZH01000044">
    <property type="protein sequence ID" value="RUL84940.1"/>
    <property type="molecule type" value="Genomic_DNA"/>
</dbReference>
<sequence>MLSVRGGRARSARATDLRARPPRRTAIVPDAGRPDPIRLPGASPTLWAEGRIRLRLIDPQGDRTLVIVDRPYATIGRVATADVPVPSPSAAVRHVYLHLDRRGAFAVDLVSRTGTRFDDAPEGARACWLRPGRGLELAGHRVELIEADPVDGPGDRLPGANPLAEADGLPPLDLLAEGDPDRPLTLLSELSFLGRSPRCAIQADGDGVARVHAVVVRSARGIFLVNLGGPALTVNDRPASPAGPIRDGDRIALGRSRFEARLRADLRPASPSPTPSLGRISPTTALAAARPPEGDEGAVSRALRAVQNGQEELLRSNEQFQRALVSVVRRLYEEQAALFDRHLERLDRLQAEVAELREELRRRLPPGAALPPSRRPPGPPDPPPIAPKTPPGTDSPTEPGRATTWLLDRLGELEDQLDREARSGWRDLFSRLGPASRPPGRP</sequence>
<evidence type="ECO:0000256" key="1">
    <source>
        <dbReference type="SAM" id="MobiDB-lite"/>
    </source>
</evidence>
<dbReference type="InterPro" id="IPR008984">
    <property type="entry name" value="SMAD_FHA_dom_sf"/>
</dbReference>
<evidence type="ECO:0000313" key="3">
    <source>
        <dbReference type="EMBL" id="RUL84940.1"/>
    </source>
</evidence>